<reference evidence="4 5" key="1">
    <citation type="submission" date="2022-11" db="EMBL/GenBank/DDBJ databases">
        <title>Haliovirga abyssi gen. nov., sp. nov., a mesophilic fermentative bacterium isolated from the Iheya North hydrothermal field and the proposal of Haliovirgaceae fam. nov.</title>
        <authorList>
            <person name="Miyazaki U."/>
            <person name="Tame A."/>
            <person name="Miyazaki J."/>
            <person name="Takai K."/>
            <person name="Sawayama S."/>
            <person name="Kitajima M."/>
            <person name="Okamoto A."/>
            <person name="Nakagawa S."/>
        </authorList>
    </citation>
    <scope>NUCLEOTIDE SEQUENCE [LARGE SCALE GENOMIC DNA]</scope>
    <source>
        <strain evidence="4 5">IC12</strain>
    </source>
</reference>
<evidence type="ECO:0000313" key="4">
    <source>
        <dbReference type="EMBL" id="BDU50669.1"/>
    </source>
</evidence>
<feature type="transmembrane region" description="Helical" evidence="2">
    <location>
        <begin position="7"/>
        <end position="30"/>
    </location>
</feature>
<dbReference type="AlphaFoldDB" id="A0AAU9DIS4"/>
<dbReference type="RefSeq" id="WP_307903532.1">
    <property type="nucleotide sequence ID" value="NZ_AP027059.1"/>
</dbReference>
<gene>
    <name evidence="4" type="ORF">HLVA_12380</name>
</gene>
<feature type="transmembrane region" description="Helical" evidence="2">
    <location>
        <begin position="36"/>
        <end position="56"/>
    </location>
</feature>
<dbReference type="KEGG" id="haby:HLVA_12380"/>
<dbReference type="Proteomes" id="UP001321582">
    <property type="component" value="Chromosome"/>
</dbReference>
<dbReference type="PANTHER" id="PTHR44145:SF3">
    <property type="entry name" value="DNAJ HOMOLOG SUBFAMILY A MEMBER 3, MITOCHONDRIAL"/>
    <property type="match status" value="1"/>
</dbReference>
<proteinExistence type="predicted"/>
<dbReference type="SUPFAM" id="SSF46565">
    <property type="entry name" value="Chaperone J-domain"/>
    <property type="match status" value="1"/>
</dbReference>
<sequence>MLYIILLIGIGFIFGFENMIAILTTLFFIYVFFTLFGVLFSLLPVLIVIGLIYYFLNKDKINYKYKSYKNFFEDGGNKNYYYKWDNTESNNYQNSSQSFYNNINNLDEYYSILGASKDLSDEDIKKKYKELAKKYHPDIHHNKPEEEKKIYEEKFKKIQEAYEKIREERKF</sequence>
<keyword evidence="5" id="KW-1185">Reference proteome</keyword>
<keyword evidence="1" id="KW-0143">Chaperone</keyword>
<feature type="domain" description="J" evidence="3">
    <location>
        <begin position="108"/>
        <end position="170"/>
    </location>
</feature>
<dbReference type="EMBL" id="AP027059">
    <property type="protein sequence ID" value="BDU50669.1"/>
    <property type="molecule type" value="Genomic_DNA"/>
</dbReference>
<evidence type="ECO:0000259" key="3">
    <source>
        <dbReference type="PROSITE" id="PS50076"/>
    </source>
</evidence>
<dbReference type="SMART" id="SM00271">
    <property type="entry name" value="DnaJ"/>
    <property type="match status" value="1"/>
</dbReference>
<dbReference type="InterPro" id="IPR036869">
    <property type="entry name" value="J_dom_sf"/>
</dbReference>
<dbReference type="InterPro" id="IPR051938">
    <property type="entry name" value="Apopto_cytoskel_mod"/>
</dbReference>
<protein>
    <recommendedName>
        <fullName evidence="3">J domain-containing protein</fullName>
    </recommendedName>
</protein>
<dbReference type="PANTHER" id="PTHR44145">
    <property type="entry name" value="DNAJ HOMOLOG SUBFAMILY A MEMBER 3, MITOCHONDRIAL"/>
    <property type="match status" value="1"/>
</dbReference>
<dbReference type="InterPro" id="IPR001623">
    <property type="entry name" value="DnaJ_domain"/>
</dbReference>
<keyword evidence="2" id="KW-1133">Transmembrane helix</keyword>
<evidence type="ECO:0000313" key="5">
    <source>
        <dbReference type="Proteomes" id="UP001321582"/>
    </source>
</evidence>
<name>A0AAU9DIS4_9FUSO</name>
<dbReference type="Pfam" id="PF00226">
    <property type="entry name" value="DnaJ"/>
    <property type="match status" value="1"/>
</dbReference>
<organism evidence="4 5">
    <name type="scientific">Haliovirga abyssi</name>
    <dbReference type="NCBI Taxonomy" id="2996794"/>
    <lineage>
        <taxon>Bacteria</taxon>
        <taxon>Fusobacteriati</taxon>
        <taxon>Fusobacteriota</taxon>
        <taxon>Fusobacteriia</taxon>
        <taxon>Fusobacteriales</taxon>
        <taxon>Haliovirgaceae</taxon>
        <taxon>Haliovirga</taxon>
    </lineage>
</organism>
<accession>A0AAU9DIS4</accession>
<dbReference type="PRINTS" id="PR00625">
    <property type="entry name" value="JDOMAIN"/>
</dbReference>
<evidence type="ECO:0000256" key="1">
    <source>
        <dbReference type="ARBA" id="ARBA00023186"/>
    </source>
</evidence>
<dbReference type="Gene3D" id="1.10.287.110">
    <property type="entry name" value="DnaJ domain"/>
    <property type="match status" value="1"/>
</dbReference>
<evidence type="ECO:0000256" key="2">
    <source>
        <dbReference type="SAM" id="Phobius"/>
    </source>
</evidence>
<keyword evidence="2" id="KW-0472">Membrane</keyword>
<keyword evidence="2" id="KW-0812">Transmembrane</keyword>
<dbReference type="PROSITE" id="PS50076">
    <property type="entry name" value="DNAJ_2"/>
    <property type="match status" value="1"/>
</dbReference>